<keyword evidence="2" id="KW-1185">Reference proteome</keyword>
<accession>A0ABN7WUV1</accession>
<evidence type="ECO:0000313" key="2">
    <source>
        <dbReference type="Proteomes" id="UP000789901"/>
    </source>
</evidence>
<gene>
    <name evidence="1" type="ORF">GMARGA_LOCUS35439</name>
</gene>
<organism evidence="1 2">
    <name type="scientific">Gigaspora margarita</name>
    <dbReference type="NCBI Taxonomy" id="4874"/>
    <lineage>
        <taxon>Eukaryota</taxon>
        <taxon>Fungi</taxon>
        <taxon>Fungi incertae sedis</taxon>
        <taxon>Mucoromycota</taxon>
        <taxon>Glomeromycotina</taxon>
        <taxon>Glomeromycetes</taxon>
        <taxon>Diversisporales</taxon>
        <taxon>Gigasporaceae</taxon>
        <taxon>Gigaspora</taxon>
    </lineage>
</organism>
<comment type="caution">
    <text evidence="1">The sequence shown here is derived from an EMBL/GenBank/DDBJ whole genome shotgun (WGS) entry which is preliminary data.</text>
</comment>
<evidence type="ECO:0000313" key="1">
    <source>
        <dbReference type="EMBL" id="CAG8841459.1"/>
    </source>
</evidence>
<protein>
    <submittedName>
        <fullName evidence="1">14248_t:CDS:1</fullName>
    </submittedName>
</protein>
<dbReference type="EMBL" id="CAJVQB010065887">
    <property type="protein sequence ID" value="CAG8841459.1"/>
    <property type="molecule type" value="Genomic_DNA"/>
</dbReference>
<feature type="non-terminal residue" evidence="1">
    <location>
        <position position="1"/>
    </location>
</feature>
<feature type="non-terminal residue" evidence="1">
    <location>
        <position position="52"/>
    </location>
</feature>
<dbReference type="Proteomes" id="UP000789901">
    <property type="component" value="Unassembled WGS sequence"/>
</dbReference>
<proteinExistence type="predicted"/>
<reference evidence="1 2" key="1">
    <citation type="submission" date="2021-06" db="EMBL/GenBank/DDBJ databases">
        <authorList>
            <person name="Kallberg Y."/>
            <person name="Tangrot J."/>
            <person name="Rosling A."/>
        </authorList>
    </citation>
    <scope>NUCLEOTIDE SEQUENCE [LARGE SCALE GENOMIC DNA]</scope>
    <source>
        <strain evidence="1 2">120-4 pot B 10/14</strain>
    </source>
</reference>
<sequence>VSNAWNKISEDIIAQAFKKYGISNCLLGSEDHLIYATDNELDESGFDNSEEE</sequence>
<name>A0ABN7WUV1_GIGMA</name>